<evidence type="ECO:0000313" key="3">
    <source>
        <dbReference type="Proteomes" id="UP000887540"/>
    </source>
</evidence>
<dbReference type="WBParaSite" id="ACRNAN_scaffold4254.g22543.t1">
    <property type="protein sequence ID" value="ACRNAN_scaffold4254.g22543.t1"/>
    <property type="gene ID" value="ACRNAN_scaffold4254.g22543"/>
</dbReference>
<evidence type="ECO:0000313" key="4">
    <source>
        <dbReference type="WBParaSite" id="ACRNAN_scaffold4254.g22543.t1"/>
    </source>
</evidence>
<feature type="compositionally biased region" description="Polar residues" evidence="1">
    <location>
        <begin position="82"/>
        <end position="92"/>
    </location>
</feature>
<dbReference type="InterPro" id="IPR001478">
    <property type="entry name" value="PDZ"/>
</dbReference>
<protein>
    <submittedName>
        <fullName evidence="4">PDZ domain-containing protein</fullName>
    </submittedName>
</protein>
<dbReference type="SUPFAM" id="SSF50156">
    <property type="entry name" value="PDZ domain-like"/>
    <property type="match status" value="1"/>
</dbReference>
<feature type="region of interest" description="Disordered" evidence="1">
    <location>
        <begin position="58"/>
        <end position="132"/>
    </location>
</feature>
<dbReference type="PANTHER" id="PTHR31424">
    <property type="entry name" value="PROTEIN CBG23806"/>
    <property type="match status" value="1"/>
</dbReference>
<organism evidence="3 4">
    <name type="scientific">Acrobeloides nanus</name>
    <dbReference type="NCBI Taxonomy" id="290746"/>
    <lineage>
        <taxon>Eukaryota</taxon>
        <taxon>Metazoa</taxon>
        <taxon>Ecdysozoa</taxon>
        <taxon>Nematoda</taxon>
        <taxon>Chromadorea</taxon>
        <taxon>Rhabditida</taxon>
        <taxon>Tylenchina</taxon>
        <taxon>Cephalobomorpha</taxon>
        <taxon>Cephaloboidea</taxon>
        <taxon>Cephalobidae</taxon>
        <taxon>Acrobeloides</taxon>
    </lineage>
</organism>
<dbReference type="PANTHER" id="PTHR31424:SF3">
    <property type="entry name" value="RING-TYPE DOMAIN-CONTAINING PROTEIN"/>
    <property type="match status" value="1"/>
</dbReference>
<dbReference type="Proteomes" id="UP000887540">
    <property type="component" value="Unplaced"/>
</dbReference>
<name>A0A914DX30_9BILA</name>
<feature type="domain" description="PDZ" evidence="2">
    <location>
        <begin position="204"/>
        <end position="272"/>
    </location>
</feature>
<dbReference type="Gene3D" id="2.30.42.10">
    <property type="match status" value="1"/>
</dbReference>
<evidence type="ECO:0000259" key="2">
    <source>
        <dbReference type="PROSITE" id="PS50106"/>
    </source>
</evidence>
<reference evidence="4" key="1">
    <citation type="submission" date="2022-11" db="UniProtKB">
        <authorList>
            <consortium name="WormBaseParasite"/>
        </authorList>
    </citation>
    <scope>IDENTIFICATION</scope>
</reference>
<dbReference type="AlphaFoldDB" id="A0A914DX30"/>
<dbReference type="InterPro" id="IPR009689">
    <property type="entry name" value="DUF1280"/>
</dbReference>
<proteinExistence type="predicted"/>
<accession>A0A914DX30</accession>
<dbReference type="InterPro" id="IPR036034">
    <property type="entry name" value="PDZ_sf"/>
</dbReference>
<dbReference type="Pfam" id="PF06918">
    <property type="entry name" value="DUF1280"/>
    <property type="match status" value="1"/>
</dbReference>
<evidence type="ECO:0000256" key="1">
    <source>
        <dbReference type="SAM" id="MobiDB-lite"/>
    </source>
</evidence>
<feature type="compositionally biased region" description="Polar residues" evidence="1">
    <location>
        <begin position="61"/>
        <end position="73"/>
    </location>
</feature>
<dbReference type="InterPro" id="IPR056814">
    <property type="entry name" value="GIPC1-3_GH1"/>
</dbReference>
<dbReference type="Pfam" id="PF25083">
    <property type="entry name" value="GIPC1_GH1"/>
    <property type="match status" value="1"/>
</dbReference>
<dbReference type="PROSITE" id="PS50106">
    <property type="entry name" value="PDZ"/>
    <property type="match status" value="1"/>
</dbReference>
<keyword evidence="3" id="KW-1185">Reference proteome</keyword>
<sequence length="833" mass="95554">MELDGEPIEFVKKEDDLLPGSASKISKTYSKKFKIQRPEPTCSTSPFFLLSAMEVRRGHSETPTQRSSRQRNGPWNAKFSVFDSSTKSSPTRFANRRCSRTQPRMHGNASPTISSDLLDDHHTDGDEKWNKPLVQTGTTLPEIEKNTEGGKDLHQINERFNEIHAEDILFCTLNTYSVNMDHLATTNLGLEDLILAHIKGKTKQVKFIKTKKLIGITLMVNQAGKIIIKSIRKDSEVPPIPELQPGDCVATINGESVVGIERAWEAANLLRKVPIGKAITMTLVEPLKSGFSFIAPRNPVMMQKIPIDGSQTLRLRSDGVAELQNLQLENELKKIRERKNFFRKKVWQVKHSRVGWKSKKCSSQWAQRRSHKRKAVLTPEQELRFQVAFHMTGRKMRRFKTFFRKNNVDFFSKRREKDARTEEIAPSDDWAYDKKTEKNGVLYRKNIEKNIVSRLEQLEKSGQLQLDSNASAIYLAVGGDKGANYTKLGYFFLNIKSANSPQNLSLVALYKGDDSYKNLKAYCQEVFQQFNDLHGRTIVFNTETGQKSLTIKLAVVGDMKFLVNVFGLPYLWLYKEFCLYCYISNDSEISKQMELSNLSRTLESMQADIQEKRQKDEPLLRISPDFAVPSCLHIFLGLVEGLFKMLEQLAKEIDPAIYYQIQVILCNYGLDRDAWLHTFNGNHAHKLIGTNEIQSEIRVLFPYPHAKTPDAIMCLELLKALGRIQSCAKAAFLSTEDQAKLAEKILVFKELLLKSNNIKVTAKMHWLLCHVNEFVQKHGFWSLASEQGIESLHAVINEDFRQFWSTKKEETLFRQIIRQQALRNYFFDTKSSF</sequence>
<feature type="compositionally biased region" description="Basic and acidic residues" evidence="1">
    <location>
        <begin position="118"/>
        <end position="130"/>
    </location>
</feature>